<name>A0A919LRR1_KLEPN</name>
<dbReference type="EMBL" id="BNFF01000001">
    <property type="protein sequence ID" value="GHK56741.1"/>
    <property type="molecule type" value="Genomic_DNA"/>
</dbReference>
<proteinExistence type="predicted"/>
<dbReference type="Proteomes" id="UP000655094">
    <property type="component" value="Unassembled WGS sequence"/>
</dbReference>
<reference evidence="1" key="1">
    <citation type="submission" date="2020-10" db="EMBL/GenBank/DDBJ databases">
        <title>Genome Sequence of ESBL Producing Zambian Clinical Strains.</title>
        <authorList>
            <person name="Shawa M."/>
            <person name="Furuta Y."/>
            <person name="Simbotwe M."/>
            <person name="Mulenga E."/>
            <person name="Mubanga M."/>
            <person name="Mulenga G."/>
            <person name="Kaile C."/>
            <person name="Zorigt T."/>
            <person name="Hang'ombe B."/>
            <person name="Higashi H."/>
        </authorList>
    </citation>
    <scope>NUCLEOTIDE SEQUENCE</scope>
    <source>
        <strain evidence="1">Zam_UTH_09</strain>
    </source>
</reference>
<sequence>MPGCAGRPAPAGRLLHLTLRQGNRLTLRQPLQSGSHLLQNSAIDAATAERQGGIAPSNGPSLRAFFS</sequence>
<organism evidence="1 2">
    <name type="scientific">Klebsiella pneumoniae</name>
    <dbReference type="NCBI Taxonomy" id="573"/>
    <lineage>
        <taxon>Bacteria</taxon>
        <taxon>Pseudomonadati</taxon>
        <taxon>Pseudomonadota</taxon>
        <taxon>Gammaproteobacteria</taxon>
        <taxon>Enterobacterales</taxon>
        <taxon>Enterobacteriaceae</taxon>
        <taxon>Klebsiella/Raoultella group</taxon>
        <taxon>Klebsiella</taxon>
        <taxon>Klebsiella pneumoniae complex</taxon>
    </lineage>
</organism>
<gene>
    <name evidence="1" type="ORF">KPZU09_64770</name>
</gene>
<protein>
    <submittedName>
        <fullName evidence="1">Uncharacterized protein</fullName>
    </submittedName>
</protein>
<evidence type="ECO:0000313" key="1">
    <source>
        <dbReference type="EMBL" id="GHK56741.1"/>
    </source>
</evidence>
<dbReference type="AlphaFoldDB" id="A0A919LRR1"/>
<accession>A0A919LRR1</accession>
<evidence type="ECO:0000313" key="2">
    <source>
        <dbReference type="Proteomes" id="UP000655094"/>
    </source>
</evidence>
<comment type="caution">
    <text evidence="1">The sequence shown here is derived from an EMBL/GenBank/DDBJ whole genome shotgun (WGS) entry which is preliminary data.</text>
</comment>